<gene>
    <name evidence="2" type="ORF">IQ247_16775</name>
</gene>
<comment type="caution">
    <text evidence="2">The sequence shown here is derived from an EMBL/GenBank/DDBJ whole genome shotgun (WGS) entry which is preliminary data.</text>
</comment>
<dbReference type="PANTHER" id="PTHR34107">
    <property type="entry name" value="SLL0198 PROTEIN-RELATED"/>
    <property type="match status" value="1"/>
</dbReference>
<dbReference type="InterPro" id="IPR008538">
    <property type="entry name" value="Uma2"/>
</dbReference>
<dbReference type="SUPFAM" id="SSF52980">
    <property type="entry name" value="Restriction endonuclease-like"/>
    <property type="match status" value="1"/>
</dbReference>
<dbReference type="Gene3D" id="3.90.1570.10">
    <property type="entry name" value="tt1808, chain A"/>
    <property type="match status" value="1"/>
</dbReference>
<dbReference type="Pfam" id="PF05685">
    <property type="entry name" value="Uma2"/>
    <property type="match status" value="1"/>
</dbReference>
<keyword evidence="2" id="KW-0255">Endonuclease</keyword>
<keyword evidence="2" id="KW-0540">Nuclease</keyword>
<reference evidence="2" key="1">
    <citation type="submission" date="2020-10" db="EMBL/GenBank/DDBJ databases">
        <authorList>
            <person name="Castelo-Branco R."/>
            <person name="Eusebio N."/>
            <person name="Adriana R."/>
            <person name="Vieira A."/>
            <person name="Brugerolle De Fraissinette N."/>
            <person name="Rezende De Castro R."/>
            <person name="Schneider M.P."/>
            <person name="Vasconcelos V."/>
            <person name="Leao P.N."/>
        </authorList>
    </citation>
    <scope>NUCLEOTIDE SEQUENCE</scope>
    <source>
        <strain evidence="2">LEGE 06105</strain>
    </source>
</reference>
<feature type="domain" description="Putative restriction endonuclease" evidence="1">
    <location>
        <begin position="11"/>
        <end position="212"/>
    </location>
</feature>
<dbReference type="InterPro" id="IPR011335">
    <property type="entry name" value="Restrct_endonuc-II-like"/>
</dbReference>
<evidence type="ECO:0000259" key="1">
    <source>
        <dbReference type="Pfam" id="PF05685"/>
    </source>
</evidence>
<dbReference type="CDD" id="cd06260">
    <property type="entry name" value="DUF820-like"/>
    <property type="match status" value="1"/>
</dbReference>
<protein>
    <submittedName>
        <fullName evidence="2">Uma2 family endonuclease</fullName>
    </submittedName>
</protein>
<accession>A0A8J7K3L9</accession>
<dbReference type="AlphaFoldDB" id="A0A8J7K3L9"/>
<proteinExistence type="predicted"/>
<evidence type="ECO:0000313" key="2">
    <source>
        <dbReference type="EMBL" id="MBE9214302.1"/>
    </source>
</evidence>
<dbReference type="PANTHER" id="PTHR34107:SF2">
    <property type="entry name" value="SLL0888 PROTEIN"/>
    <property type="match status" value="1"/>
</dbReference>
<keyword evidence="3" id="KW-1185">Reference proteome</keyword>
<dbReference type="InterPro" id="IPR012296">
    <property type="entry name" value="Nuclease_put_TT1808"/>
</dbReference>
<keyword evidence="2" id="KW-0378">Hydrolase</keyword>
<dbReference type="GO" id="GO:0004519">
    <property type="term" value="F:endonuclease activity"/>
    <property type="evidence" value="ECO:0007669"/>
    <property type="project" value="UniProtKB-KW"/>
</dbReference>
<organism evidence="2 3">
    <name type="scientific">Plectonema cf. radiosum LEGE 06105</name>
    <dbReference type="NCBI Taxonomy" id="945769"/>
    <lineage>
        <taxon>Bacteria</taxon>
        <taxon>Bacillati</taxon>
        <taxon>Cyanobacteriota</taxon>
        <taxon>Cyanophyceae</taxon>
        <taxon>Oscillatoriophycideae</taxon>
        <taxon>Oscillatoriales</taxon>
        <taxon>Microcoleaceae</taxon>
        <taxon>Plectonema</taxon>
    </lineage>
</organism>
<dbReference type="EMBL" id="JADEWL010000056">
    <property type="protein sequence ID" value="MBE9214302.1"/>
    <property type="molecule type" value="Genomic_DNA"/>
</dbReference>
<name>A0A8J7K3L9_9CYAN</name>
<dbReference type="Proteomes" id="UP000620559">
    <property type="component" value="Unassembled WGS sequence"/>
</dbReference>
<evidence type="ECO:0000313" key="3">
    <source>
        <dbReference type="Proteomes" id="UP000620559"/>
    </source>
</evidence>
<sequence>MTQALPKLLTFDEFIEWLPNDDKRYELHKGAIVKMPPPSGEHEKVIAFLSRKLTVEFDRLNLPYGIPKTGYVKTPSAESAYLPDLLLLNFHNLASEPLWKKSSTVTQAESVPLVIEVVSSNWRDDYYNKFGDYEEMGIPEYWIAEDTALDGFPGLKQVSVDYAALGGRKFIGNPKQPTIFVCELIDNEYQMNAFTGDNRIVSPTFPQLNITAQQVFDSAAS</sequence>
<dbReference type="RefSeq" id="WP_193921948.1">
    <property type="nucleotide sequence ID" value="NZ_JADEWL010000056.1"/>
</dbReference>